<reference evidence="1 2" key="1">
    <citation type="journal article" date="2013" name="Genome Announc.">
        <title>Genome Sequence of Novosphingobium lindaniclasticum LE124T, Isolated from a Hexachlorocyclohexane Dumpsite.</title>
        <authorList>
            <person name="Saxena A."/>
            <person name="Nayyar N."/>
            <person name="Sangwan N."/>
            <person name="Kumari R."/>
            <person name="Khurana J.P."/>
            <person name="Lal R."/>
        </authorList>
    </citation>
    <scope>NUCLEOTIDE SEQUENCE [LARGE SCALE GENOMIC DNA]</scope>
    <source>
        <strain evidence="1 2">LE124</strain>
    </source>
</reference>
<dbReference type="eggNOG" id="COG0583">
    <property type="taxonomic scope" value="Bacteria"/>
</dbReference>
<sequence>MERHLASGLLVQALDDWSPLFHGHFLYYPNRRPNLPAFKITVDALRHRDRYRSDGVLCESVSLG</sequence>
<gene>
    <name evidence="1" type="ORF">L284_10930</name>
</gene>
<organism evidence="1 2">
    <name type="scientific">Novosphingobium lindaniclasticum LE124</name>
    <dbReference type="NCBI Taxonomy" id="1096930"/>
    <lineage>
        <taxon>Bacteria</taxon>
        <taxon>Pseudomonadati</taxon>
        <taxon>Pseudomonadota</taxon>
        <taxon>Alphaproteobacteria</taxon>
        <taxon>Sphingomonadales</taxon>
        <taxon>Sphingomonadaceae</taxon>
        <taxon>Novosphingobium</taxon>
    </lineage>
</organism>
<dbReference type="AlphaFoldDB" id="T0J1V5"/>
<dbReference type="Proteomes" id="UP000015527">
    <property type="component" value="Unassembled WGS sequence"/>
</dbReference>
<proteinExistence type="predicted"/>
<dbReference type="PATRIC" id="fig|1096930.3.peg.2165"/>
<comment type="caution">
    <text evidence="1">The sequence shown here is derived from an EMBL/GenBank/DDBJ whole genome shotgun (WGS) entry which is preliminary data.</text>
</comment>
<dbReference type="EMBL" id="ATHL01000075">
    <property type="protein sequence ID" value="EQB15914.1"/>
    <property type="molecule type" value="Genomic_DNA"/>
</dbReference>
<dbReference type="RefSeq" id="WP_021234033.1">
    <property type="nucleotide sequence ID" value="NZ_ATHL01000075.1"/>
</dbReference>
<name>T0J1V5_9SPHN</name>
<keyword evidence="2" id="KW-1185">Reference proteome</keyword>
<evidence type="ECO:0000313" key="2">
    <source>
        <dbReference type="Proteomes" id="UP000015527"/>
    </source>
</evidence>
<evidence type="ECO:0008006" key="3">
    <source>
        <dbReference type="Google" id="ProtNLM"/>
    </source>
</evidence>
<accession>T0J1V5</accession>
<protein>
    <recommendedName>
        <fullName evidence="3">LysR substrate-binding domain-containing protein</fullName>
    </recommendedName>
</protein>
<evidence type="ECO:0000313" key="1">
    <source>
        <dbReference type="EMBL" id="EQB15914.1"/>
    </source>
</evidence>